<feature type="compositionally biased region" description="Basic residues" evidence="4">
    <location>
        <begin position="41"/>
        <end position="52"/>
    </location>
</feature>
<protein>
    <submittedName>
        <fullName evidence="5">SPEAR family protein</fullName>
    </submittedName>
</protein>
<dbReference type="Gramene" id="mRNA:HanXRQr2_Chr10g0450291">
    <property type="protein sequence ID" value="mRNA:HanXRQr2_Chr10g0450291"/>
    <property type="gene ID" value="HanXRQr2_Chr10g0450291"/>
</dbReference>
<proteinExistence type="predicted"/>
<keyword evidence="3" id="KW-0804">Transcription</keyword>
<evidence type="ECO:0000313" key="7">
    <source>
        <dbReference type="Proteomes" id="UP000215914"/>
    </source>
</evidence>
<reference evidence="5" key="3">
    <citation type="submission" date="2020-06" db="EMBL/GenBank/DDBJ databases">
        <title>Helianthus annuus Genome sequencing and assembly Release 2.</title>
        <authorList>
            <person name="Gouzy J."/>
            <person name="Langlade N."/>
            <person name="Munos S."/>
        </authorList>
    </citation>
    <scope>NUCLEOTIDE SEQUENCE</scope>
    <source>
        <tissue evidence="5">Leaves</tissue>
    </source>
</reference>
<dbReference type="EMBL" id="CM007899">
    <property type="protein sequence ID" value="OTG11980.1"/>
    <property type="molecule type" value="Genomic_DNA"/>
</dbReference>
<dbReference type="OMA" id="EYSPKEE"/>
<feature type="compositionally biased region" description="Basic and acidic residues" evidence="4">
    <location>
        <begin position="376"/>
        <end position="386"/>
    </location>
</feature>
<dbReference type="InParanoid" id="A0A251TLM5"/>
<feature type="region of interest" description="Disordered" evidence="4">
    <location>
        <begin position="1"/>
        <end position="58"/>
    </location>
</feature>
<evidence type="ECO:0000256" key="3">
    <source>
        <dbReference type="ARBA" id="ARBA00023163"/>
    </source>
</evidence>
<reference evidence="5 7" key="1">
    <citation type="journal article" date="2017" name="Nature">
        <title>The sunflower genome provides insights into oil metabolism, flowering and Asterid evolution.</title>
        <authorList>
            <person name="Badouin H."/>
            <person name="Gouzy J."/>
            <person name="Grassa C.J."/>
            <person name="Murat F."/>
            <person name="Staton S.E."/>
            <person name="Cottret L."/>
            <person name="Lelandais-Briere C."/>
            <person name="Owens G.L."/>
            <person name="Carrere S."/>
            <person name="Mayjonade B."/>
            <person name="Legrand L."/>
            <person name="Gill N."/>
            <person name="Kane N.C."/>
            <person name="Bowers J.E."/>
            <person name="Hubner S."/>
            <person name="Bellec A."/>
            <person name="Berard A."/>
            <person name="Berges H."/>
            <person name="Blanchet N."/>
            <person name="Boniface M.C."/>
            <person name="Brunel D."/>
            <person name="Catrice O."/>
            <person name="Chaidir N."/>
            <person name="Claudel C."/>
            <person name="Donnadieu C."/>
            <person name="Faraut T."/>
            <person name="Fievet G."/>
            <person name="Helmstetter N."/>
            <person name="King M."/>
            <person name="Knapp S.J."/>
            <person name="Lai Z."/>
            <person name="Le Paslier M.C."/>
            <person name="Lippi Y."/>
            <person name="Lorenzon L."/>
            <person name="Mandel J.R."/>
            <person name="Marage G."/>
            <person name="Marchand G."/>
            <person name="Marquand E."/>
            <person name="Bret-Mestries E."/>
            <person name="Morien E."/>
            <person name="Nambeesan S."/>
            <person name="Nguyen T."/>
            <person name="Pegot-Espagnet P."/>
            <person name="Pouilly N."/>
            <person name="Raftis F."/>
            <person name="Sallet E."/>
            <person name="Schiex T."/>
            <person name="Thomas J."/>
            <person name="Vandecasteele C."/>
            <person name="Vares D."/>
            <person name="Vear F."/>
            <person name="Vautrin S."/>
            <person name="Crespi M."/>
            <person name="Mangin B."/>
            <person name="Burke J.M."/>
            <person name="Salse J."/>
            <person name="Munos S."/>
            <person name="Vincourt P."/>
            <person name="Rieseberg L.H."/>
            <person name="Langlade N.B."/>
        </authorList>
    </citation>
    <scope>NUCLEOTIDE SEQUENCE [LARGE SCALE GENOMIC DNA]</scope>
    <source>
        <strain evidence="7">cv. SF193</strain>
        <tissue evidence="5">Leaves</tissue>
    </source>
</reference>
<sequence length="430" mass="45535">MAQEEHTSRCSNNSSGGAAGGGTGGGTGGTGGTGGGGHRSSSSKKLKHKKVPQRGMGVAQLEKIISEEHQKKDASVLTHNSIVSPTSSCSNLASVQKVANFRPSIPPPPPLPPNHHPLVAKTDGGNASSASKATSLISVGSGVGNWSRLWSDGEKQSQSYGLDHPRYAAPAPFSGNLGGLPYESNPPIWPPTPNLMLQRSQHLQQSCSSSMVNVSANTSLSSSSSSVMNFQIEPPSNQSYCGNNYQPLWPDEEKMVGMKRPYPFSLEDMPIPSFHCKFPSAYVSPVSRSDDYASCSNGGGTTSIEPAHPASFRENCSSSGAISDVVTKKFIDENQILTRDFLKLAPPQTSQLRSSSKENLRLSPCTGEQPQFERLPLQKDQSKDPNHMSGRSGSNPQPFLSFFPAAKTPVGQTGNGNGEAGESVDLNLKL</sequence>
<evidence type="ECO:0000313" key="6">
    <source>
        <dbReference type="EMBL" id="OTG11980.1"/>
    </source>
</evidence>
<gene>
    <name evidence="6" type="ORF">HannXRQ_Chr10g0304731</name>
    <name evidence="5" type="ORF">HanXRQr2_Chr10g0450291</name>
</gene>
<feature type="compositionally biased region" description="Gly residues" evidence="4">
    <location>
        <begin position="17"/>
        <end position="38"/>
    </location>
</feature>
<accession>A0A251TLM5</accession>
<keyword evidence="1" id="KW-0678">Repressor</keyword>
<dbReference type="InterPro" id="IPR040356">
    <property type="entry name" value="SPEAR"/>
</dbReference>
<dbReference type="PANTHER" id="PTHR33388:SF1">
    <property type="entry name" value="PROTEIN SPEAR2"/>
    <property type="match status" value="1"/>
</dbReference>
<evidence type="ECO:0000313" key="5">
    <source>
        <dbReference type="EMBL" id="KAF5787216.1"/>
    </source>
</evidence>
<evidence type="ECO:0000256" key="1">
    <source>
        <dbReference type="ARBA" id="ARBA00022491"/>
    </source>
</evidence>
<name>A0A251TLM5_HELAN</name>
<dbReference type="EMBL" id="MNCJ02000325">
    <property type="protein sequence ID" value="KAF5787216.1"/>
    <property type="molecule type" value="Genomic_DNA"/>
</dbReference>
<evidence type="ECO:0000256" key="4">
    <source>
        <dbReference type="SAM" id="MobiDB-lite"/>
    </source>
</evidence>
<keyword evidence="2" id="KW-0805">Transcription regulation</keyword>
<dbReference type="AlphaFoldDB" id="A0A251TLM5"/>
<dbReference type="Proteomes" id="UP000215914">
    <property type="component" value="Chromosome 10"/>
</dbReference>
<feature type="compositionally biased region" description="Polar residues" evidence="4">
    <location>
        <begin position="389"/>
        <end position="398"/>
    </location>
</feature>
<dbReference type="PANTHER" id="PTHR33388">
    <property type="entry name" value="OS01G0212500 PROTEIN"/>
    <property type="match status" value="1"/>
</dbReference>
<evidence type="ECO:0000256" key="2">
    <source>
        <dbReference type="ARBA" id="ARBA00023015"/>
    </source>
</evidence>
<organism evidence="6 7">
    <name type="scientific">Helianthus annuus</name>
    <name type="common">Common sunflower</name>
    <dbReference type="NCBI Taxonomy" id="4232"/>
    <lineage>
        <taxon>Eukaryota</taxon>
        <taxon>Viridiplantae</taxon>
        <taxon>Streptophyta</taxon>
        <taxon>Embryophyta</taxon>
        <taxon>Tracheophyta</taxon>
        <taxon>Spermatophyta</taxon>
        <taxon>Magnoliopsida</taxon>
        <taxon>eudicotyledons</taxon>
        <taxon>Gunneridae</taxon>
        <taxon>Pentapetalae</taxon>
        <taxon>asterids</taxon>
        <taxon>campanulids</taxon>
        <taxon>Asterales</taxon>
        <taxon>Asteraceae</taxon>
        <taxon>Asteroideae</taxon>
        <taxon>Heliantheae alliance</taxon>
        <taxon>Heliantheae</taxon>
        <taxon>Helianthus</taxon>
    </lineage>
</organism>
<dbReference type="OrthoDB" id="1926221at2759"/>
<keyword evidence="7" id="KW-1185">Reference proteome</keyword>
<dbReference type="GO" id="GO:0003700">
    <property type="term" value="F:DNA-binding transcription factor activity"/>
    <property type="evidence" value="ECO:0007669"/>
    <property type="project" value="InterPro"/>
</dbReference>
<reference evidence="6" key="2">
    <citation type="submission" date="2017-02" db="EMBL/GenBank/DDBJ databases">
        <title>Sunflower complete genome.</title>
        <authorList>
            <person name="Langlade N."/>
            <person name="Munos S."/>
        </authorList>
    </citation>
    <scope>NUCLEOTIDE SEQUENCE [LARGE SCALE GENOMIC DNA]</scope>
    <source>
        <tissue evidence="6">Leaves</tissue>
    </source>
</reference>
<feature type="region of interest" description="Disordered" evidence="4">
    <location>
        <begin position="348"/>
        <end position="430"/>
    </location>
</feature>
<feature type="region of interest" description="Disordered" evidence="4">
    <location>
        <begin position="107"/>
        <end position="132"/>
    </location>
</feature>